<gene>
    <name evidence="1" type="ORF">N1496_07530</name>
</gene>
<dbReference type="Proteomes" id="UP001238096">
    <property type="component" value="Chromosome"/>
</dbReference>
<dbReference type="EMBL" id="CP110509">
    <property type="protein sequence ID" value="WMB27883.1"/>
    <property type="molecule type" value="Genomic_DNA"/>
</dbReference>
<evidence type="ECO:0000313" key="2">
    <source>
        <dbReference type="Proteomes" id="UP001238096"/>
    </source>
</evidence>
<sequence length="51" mass="6239">MSKQELNDLEETYHKIKRVMKELRSNLTTFEELHSDYSNFVAFYDSNEYMI</sequence>
<dbReference type="Pfam" id="PF14131">
    <property type="entry name" value="DUF4298"/>
    <property type="match status" value="1"/>
</dbReference>
<keyword evidence="2" id="KW-1185">Reference proteome</keyword>
<dbReference type="InterPro" id="IPR025384">
    <property type="entry name" value="DUF4298"/>
</dbReference>
<dbReference type="RefSeq" id="WP_018366720.1">
    <property type="nucleotide sequence ID" value="NZ_CP104407.1"/>
</dbReference>
<evidence type="ECO:0000313" key="1">
    <source>
        <dbReference type="EMBL" id="WMB27883.1"/>
    </source>
</evidence>
<proteinExistence type="predicted"/>
<name>A0ABY9LGJ6_9STRE</name>
<organism evidence="1 2">
    <name type="scientific">Streptococcus didelphis</name>
    <dbReference type="NCBI Taxonomy" id="102886"/>
    <lineage>
        <taxon>Bacteria</taxon>
        <taxon>Bacillati</taxon>
        <taxon>Bacillota</taxon>
        <taxon>Bacilli</taxon>
        <taxon>Lactobacillales</taxon>
        <taxon>Streptococcaceae</taxon>
        <taxon>Streptococcus</taxon>
    </lineage>
</organism>
<reference evidence="2" key="1">
    <citation type="submission" date="2022-10" db="EMBL/GenBank/DDBJ databases">
        <title>Streptococcus didelphis as causative of fatal infections in opossums (Didelphis albiventris).</title>
        <authorList>
            <person name="Breyer G.M."/>
            <person name="Da Silva M.E.R.J."/>
            <person name="Siqueira F.M."/>
        </authorList>
    </citation>
    <scope>NUCLEOTIDE SEQUENCE [LARGE SCALE GENOMIC DNA]</scope>
    <source>
        <strain evidence="2">LBVP101/21</strain>
    </source>
</reference>
<protein>
    <submittedName>
        <fullName evidence="1">Uncharacterized protein</fullName>
    </submittedName>
</protein>
<accession>A0ABY9LGJ6</accession>